<dbReference type="SUPFAM" id="SSF52218">
    <property type="entry name" value="Flavoproteins"/>
    <property type="match status" value="1"/>
</dbReference>
<comment type="function">
    <text evidence="6">Quinone reductase that provides resistance to thiol-specific stress caused by electrophilic quinones.</text>
</comment>
<feature type="binding site" evidence="6">
    <location>
        <begin position="85"/>
        <end position="88"/>
    </location>
    <ligand>
        <name>FMN</name>
        <dbReference type="ChEBI" id="CHEBI:58210"/>
    </ligand>
</feature>
<dbReference type="GO" id="GO:0016655">
    <property type="term" value="F:oxidoreductase activity, acting on NAD(P)H, quinone or similar compound as acceptor"/>
    <property type="evidence" value="ECO:0007669"/>
    <property type="project" value="InterPro"/>
</dbReference>
<dbReference type="AlphaFoldDB" id="A0A345PAA3"/>
<evidence type="ECO:0000256" key="3">
    <source>
        <dbReference type="ARBA" id="ARBA00023002"/>
    </source>
</evidence>
<keyword evidence="2 6" id="KW-0288">FMN</keyword>
<dbReference type="PANTHER" id="PTHR43741">
    <property type="entry name" value="FMN-DEPENDENT NADH-AZOREDUCTASE 1"/>
    <property type="match status" value="1"/>
</dbReference>
<dbReference type="InterPro" id="IPR050104">
    <property type="entry name" value="FMN-dep_NADH:Q_OxRdtase_AzoR1"/>
</dbReference>
<dbReference type="GO" id="GO:0010181">
    <property type="term" value="F:FMN binding"/>
    <property type="evidence" value="ECO:0007669"/>
    <property type="project" value="UniProtKB-UniRule"/>
</dbReference>
<dbReference type="InterPro" id="IPR029039">
    <property type="entry name" value="Flavoprotein-like_sf"/>
</dbReference>
<dbReference type="GO" id="GO:0016652">
    <property type="term" value="F:oxidoreductase activity, acting on NAD(P)H as acceptor"/>
    <property type="evidence" value="ECO:0007669"/>
    <property type="project" value="UniProtKB-UniRule"/>
</dbReference>
<evidence type="ECO:0000256" key="6">
    <source>
        <dbReference type="HAMAP-Rule" id="MF_01216"/>
    </source>
</evidence>
<dbReference type="Gene3D" id="3.40.50.360">
    <property type="match status" value="1"/>
</dbReference>
<feature type="binding site" evidence="6">
    <location>
        <position position="9"/>
    </location>
    <ligand>
        <name>FMN</name>
        <dbReference type="ChEBI" id="CHEBI:58210"/>
    </ligand>
</feature>
<name>A0A345PAA3_9GAMM</name>
<evidence type="ECO:0000256" key="5">
    <source>
        <dbReference type="ARBA" id="ARBA00048542"/>
    </source>
</evidence>
<dbReference type="OrthoDB" id="9787136at2"/>
<comment type="subunit">
    <text evidence="6">Homodimer.</text>
</comment>
<dbReference type="EC" id="1.6.5.-" evidence="6"/>
<comment type="catalytic activity">
    <reaction evidence="5">
        <text>N,N-dimethyl-1,4-phenylenediamine + anthranilate + 2 NAD(+) = 2-(4-dimethylaminophenyl)diazenylbenzoate + 2 NADH + 2 H(+)</text>
        <dbReference type="Rhea" id="RHEA:55872"/>
        <dbReference type="ChEBI" id="CHEBI:15378"/>
        <dbReference type="ChEBI" id="CHEBI:15783"/>
        <dbReference type="ChEBI" id="CHEBI:16567"/>
        <dbReference type="ChEBI" id="CHEBI:57540"/>
        <dbReference type="ChEBI" id="CHEBI:57945"/>
        <dbReference type="ChEBI" id="CHEBI:71579"/>
        <dbReference type="EC" id="1.7.1.17"/>
    </reaction>
    <physiologicalReaction direction="right-to-left" evidence="5">
        <dbReference type="Rhea" id="RHEA:55874"/>
    </physiologicalReaction>
</comment>
<dbReference type="HAMAP" id="MF_01216">
    <property type="entry name" value="Azoreductase_type1"/>
    <property type="match status" value="1"/>
</dbReference>
<comment type="similarity">
    <text evidence="6">Belongs to the azoreductase type 1 family.</text>
</comment>
<keyword evidence="3 6" id="KW-0560">Oxidoreductase</keyword>
<dbReference type="RefSeq" id="WP_114900320.1">
    <property type="nucleotide sequence ID" value="NZ_CP031222.1"/>
</dbReference>
<sequence length="192" mass="20265">MKVLHIDSSALGDHSVTRELTAAIVADLNKAVPNLTITHRDLDKDPVPHLTGASLAKVDAAEAAAAEAVLQQFLDTDILVLGAPMYNFGIPSTLKAWVDRVLVAGRTFSYSEAGPKGLVTGKKVIIASGRGSAFGEDSPADFQEKYLKQIFAFIGVTDVQFIRAEGIAYSPQHRTDALAAAHAAIPSLAKAS</sequence>
<comment type="cofactor">
    <cofactor evidence="6">
        <name>FMN</name>
        <dbReference type="ChEBI" id="CHEBI:58210"/>
    </cofactor>
    <text evidence="6">Binds 1 FMN per subunit.</text>
</comment>
<dbReference type="EC" id="1.7.1.17" evidence="6"/>
<evidence type="ECO:0000256" key="4">
    <source>
        <dbReference type="ARBA" id="ARBA00023027"/>
    </source>
</evidence>
<organism evidence="8 9">
    <name type="scientific">Aquirhabdus parva</name>
    <dbReference type="NCBI Taxonomy" id="2283318"/>
    <lineage>
        <taxon>Bacteria</taxon>
        <taxon>Pseudomonadati</taxon>
        <taxon>Pseudomonadota</taxon>
        <taxon>Gammaproteobacteria</taxon>
        <taxon>Moraxellales</taxon>
        <taxon>Moraxellaceae</taxon>
        <taxon>Aquirhabdus</taxon>
    </lineage>
</organism>
<dbReference type="PANTHER" id="PTHR43741:SF4">
    <property type="entry name" value="FMN-DEPENDENT NADH:QUINONE OXIDOREDUCTASE"/>
    <property type="match status" value="1"/>
</dbReference>
<dbReference type="Proteomes" id="UP000253940">
    <property type="component" value="Chromosome"/>
</dbReference>
<dbReference type="InterPro" id="IPR023048">
    <property type="entry name" value="NADH:quinone_OxRdtase_FMN_depd"/>
</dbReference>
<keyword evidence="4 6" id="KW-0520">NAD</keyword>
<accession>A0A345PAA3</accession>
<comment type="function">
    <text evidence="6">Also exhibits azoreductase activity. Catalyzes the reductive cleavage of the azo bond in aromatic azo compounds to the corresponding amines.</text>
</comment>
<keyword evidence="1 6" id="KW-0285">Flavoprotein</keyword>
<reference evidence="8 9" key="1">
    <citation type="submission" date="2018-07" db="EMBL/GenBank/DDBJ databases">
        <title>Genome sequencing of Moraxellaceae gen. HYN0046.</title>
        <authorList>
            <person name="Kim M."/>
            <person name="Yi H."/>
        </authorList>
    </citation>
    <scope>NUCLEOTIDE SEQUENCE [LARGE SCALE GENOMIC DNA]</scope>
    <source>
        <strain evidence="8 9">HYN0046</strain>
    </source>
</reference>
<gene>
    <name evidence="6" type="primary">azoR</name>
    <name evidence="8" type="ORF">HYN46_16015</name>
</gene>
<dbReference type="KEGG" id="mbah:HYN46_16015"/>
<dbReference type="InterPro" id="IPR003680">
    <property type="entry name" value="Flavodoxin_fold"/>
</dbReference>
<comment type="catalytic activity">
    <reaction evidence="6">
        <text>2 a quinone + NADH + H(+) = 2 a 1,4-benzosemiquinone + NAD(+)</text>
        <dbReference type="Rhea" id="RHEA:65952"/>
        <dbReference type="ChEBI" id="CHEBI:15378"/>
        <dbReference type="ChEBI" id="CHEBI:57540"/>
        <dbReference type="ChEBI" id="CHEBI:57945"/>
        <dbReference type="ChEBI" id="CHEBI:132124"/>
        <dbReference type="ChEBI" id="CHEBI:134225"/>
    </reaction>
</comment>
<evidence type="ECO:0000313" key="8">
    <source>
        <dbReference type="EMBL" id="AXI04212.1"/>
    </source>
</evidence>
<evidence type="ECO:0000256" key="2">
    <source>
        <dbReference type="ARBA" id="ARBA00022643"/>
    </source>
</evidence>
<evidence type="ECO:0000256" key="1">
    <source>
        <dbReference type="ARBA" id="ARBA00022630"/>
    </source>
</evidence>
<protein>
    <recommendedName>
        <fullName evidence="6">FMN dependent NADH:quinone oxidoreductase</fullName>
        <ecNumber evidence="6">1.6.5.-</ecNumber>
    </recommendedName>
    <alternativeName>
        <fullName evidence="6">Azo-dye reductase</fullName>
    </alternativeName>
    <alternativeName>
        <fullName evidence="6">FMN-dependent NADH-azo compound oxidoreductase</fullName>
    </alternativeName>
    <alternativeName>
        <fullName evidence="6">FMN-dependent NADH-azoreductase</fullName>
        <ecNumber evidence="6">1.7.1.17</ecNumber>
    </alternativeName>
</protein>
<feature type="domain" description="Flavodoxin-like fold" evidence="7">
    <location>
        <begin position="1"/>
        <end position="185"/>
    </location>
</feature>
<proteinExistence type="inferred from homology"/>
<dbReference type="EMBL" id="CP031222">
    <property type="protein sequence ID" value="AXI04212.1"/>
    <property type="molecule type" value="Genomic_DNA"/>
</dbReference>
<comment type="caution">
    <text evidence="6">Lacks conserved residue(s) required for the propagation of feature annotation.</text>
</comment>
<evidence type="ECO:0000313" key="9">
    <source>
        <dbReference type="Proteomes" id="UP000253940"/>
    </source>
</evidence>
<keyword evidence="9" id="KW-1185">Reference proteome</keyword>
<evidence type="ECO:0000259" key="7">
    <source>
        <dbReference type="Pfam" id="PF02525"/>
    </source>
</evidence>
<dbReference type="Pfam" id="PF02525">
    <property type="entry name" value="Flavodoxin_2"/>
    <property type="match status" value="1"/>
</dbReference>
<dbReference type="GO" id="GO:0009055">
    <property type="term" value="F:electron transfer activity"/>
    <property type="evidence" value="ECO:0007669"/>
    <property type="project" value="UniProtKB-UniRule"/>
</dbReference>